<name>A0A6J5ZQI7_9ZZZZ</name>
<accession>A0A6J5ZQI7</accession>
<gene>
    <name evidence="1" type="ORF">UFOPK3547_00941</name>
</gene>
<dbReference type="EMBL" id="CAESAN010000071">
    <property type="protein sequence ID" value="CAB4344495.1"/>
    <property type="molecule type" value="Genomic_DNA"/>
</dbReference>
<proteinExistence type="predicted"/>
<sequence>MECDGKVFPRLQFNAHPVLTRYSHRAELTSCPLGLREELSIAETVDGHLRGAGGGGSRQPGIYQHAVKASLLRLWTPK</sequence>
<reference evidence="1" key="1">
    <citation type="submission" date="2020-05" db="EMBL/GenBank/DDBJ databases">
        <authorList>
            <person name="Chiriac C."/>
            <person name="Salcher M."/>
            <person name="Ghai R."/>
            <person name="Kavagutti S V."/>
        </authorList>
    </citation>
    <scope>NUCLEOTIDE SEQUENCE</scope>
</reference>
<organism evidence="1">
    <name type="scientific">freshwater metagenome</name>
    <dbReference type="NCBI Taxonomy" id="449393"/>
    <lineage>
        <taxon>unclassified sequences</taxon>
        <taxon>metagenomes</taxon>
        <taxon>ecological metagenomes</taxon>
    </lineage>
</organism>
<protein>
    <submittedName>
        <fullName evidence="1">Unannotated protein</fullName>
    </submittedName>
</protein>
<dbReference type="AlphaFoldDB" id="A0A6J5ZQI7"/>
<evidence type="ECO:0000313" key="1">
    <source>
        <dbReference type="EMBL" id="CAB4344495.1"/>
    </source>
</evidence>